<sequence length="276" mass="31114">MAFVVFFVSIFLLRIPMFMKKRIILAFDPVSNATRVVYKEVEDGGLAEKMNDIISGNILNWASFVIVITCLVVMVTKLQASARFRLSNALPDPPSQPTVVNNDDIHRAQTCISEQTDISPSDMNLPDNQSSVFNNHCHHQSQAKEKTKNDAKTQPLEEESCPKTIQFKAVKKKSLASDRGQHNVVTPRETQVVRSVILVAIIFVTCQTPLMVTTLARRFESQFDDEDDMTGGKVQKYVYLFGLCANISQTPLMVTTLARRFEFQFDDEDDMIGGKR</sequence>
<name>A0AAE0ZAW2_9GAST</name>
<dbReference type="Proteomes" id="UP001283361">
    <property type="component" value="Unassembled WGS sequence"/>
</dbReference>
<dbReference type="AlphaFoldDB" id="A0AAE0ZAW2"/>
<evidence type="ECO:0000256" key="1">
    <source>
        <dbReference type="SAM" id="MobiDB-lite"/>
    </source>
</evidence>
<dbReference type="Gene3D" id="1.20.1070.10">
    <property type="entry name" value="Rhodopsin 7-helix transmembrane proteins"/>
    <property type="match status" value="1"/>
</dbReference>
<feature type="compositionally biased region" description="Basic and acidic residues" evidence="1">
    <location>
        <begin position="142"/>
        <end position="151"/>
    </location>
</feature>
<keyword evidence="5" id="KW-1185">Reference proteome</keyword>
<evidence type="ECO:0000313" key="4">
    <source>
        <dbReference type="EMBL" id="KAK3765984.1"/>
    </source>
</evidence>
<protein>
    <submittedName>
        <fullName evidence="4">Uncharacterized protein</fullName>
    </submittedName>
</protein>
<feature type="signal peptide" evidence="3">
    <location>
        <begin position="1"/>
        <end position="26"/>
    </location>
</feature>
<reference evidence="4" key="1">
    <citation type="journal article" date="2023" name="G3 (Bethesda)">
        <title>A reference genome for the long-term kleptoplast-retaining sea slug Elysia crispata morphotype clarki.</title>
        <authorList>
            <person name="Eastman K.E."/>
            <person name="Pendleton A.L."/>
            <person name="Shaikh M.A."/>
            <person name="Suttiyut T."/>
            <person name="Ogas R."/>
            <person name="Tomko P."/>
            <person name="Gavelis G."/>
            <person name="Widhalm J.R."/>
            <person name="Wisecaver J.H."/>
        </authorList>
    </citation>
    <scope>NUCLEOTIDE SEQUENCE</scope>
    <source>
        <strain evidence="4">ECLA1</strain>
    </source>
</reference>
<keyword evidence="2" id="KW-1133">Transmembrane helix</keyword>
<evidence type="ECO:0000313" key="5">
    <source>
        <dbReference type="Proteomes" id="UP001283361"/>
    </source>
</evidence>
<feature type="transmembrane region" description="Helical" evidence="2">
    <location>
        <begin position="237"/>
        <end position="258"/>
    </location>
</feature>
<evidence type="ECO:0000256" key="3">
    <source>
        <dbReference type="SAM" id="SignalP"/>
    </source>
</evidence>
<organism evidence="4 5">
    <name type="scientific">Elysia crispata</name>
    <name type="common">lettuce slug</name>
    <dbReference type="NCBI Taxonomy" id="231223"/>
    <lineage>
        <taxon>Eukaryota</taxon>
        <taxon>Metazoa</taxon>
        <taxon>Spiralia</taxon>
        <taxon>Lophotrochozoa</taxon>
        <taxon>Mollusca</taxon>
        <taxon>Gastropoda</taxon>
        <taxon>Heterobranchia</taxon>
        <taxon>Euthyneura</taxon>
        <taxon>Panpulmonata</taxon>
        <taxon>Sacoglossa</taxon>
        <taxon>Placobranchoidea</taxon>
        <taxon>Plakobranchidae</taxon>
        <taxon>Elysia</taxon>
    </lineage>
</organism>
<proteinExistence type="predicted"/>
<evidence type="ECO:0000256" key="2">
    <source>
        <dbReference type="SAM" id="Phobius"/>
    </source>
</evidence>
<dbReference type="EMBL" id="JAWDGP010004263">
    <property type="protein sequence ID" value="KAK3765984.1"/>
    <property type="molecule type" value="Genomic_DNA"/>
</dbReference>
<comment type="caution">
    <text evidence="4">The sequence shown here is derived from an EMBL/GenBank/DDBJ whole genome shotgun (WGS) entry which is preliminary data.</text>
</comment>
<accession>A0AAE0ZAW2</accession>
<keyword evidence="2" id="KW-0472">Membrane</keyword>
<feature type="transmembrane region" description="Helical" evidence="2">
    <location>
        <begin position="196"/>
        <end position="217"/>
    </location>
</feature>
<keyword evidence="3" id="KW-0732">Signal</keyword>
<feature type="region of interest" description="Disordered" evidence="1">
    <location>
        <begin position="137"/>
        <end position="158"/>
    </location>
</feature>
<feature type="transmembrane region" description="Helical" evidence="2">
    <location>
        <begin position="58"/>
        <end position="76"/>
    </location>
</feature>
<gene>
    <name evidence="4" type="ORF">RRG08_002227</name>
</gene>
<dbReference type="SUPFAM" id="SSF81321">
    <property type="entry name" value="Family A G protein-coupled receptor-like"/>
    <property type="match status" value="1"/>
</dbReference>
<keyword evidence="2" id="KW-0812">Transmembrane</keyword>
<feature type="chain" id="PRO_5042150828" evidence="3">
    <location>
        <begin position="27"/>
        <end position="276"/>
    </location>
</feature>